<dbReference type="EMBL" id="GL629765">
    <property type="protein sequence ID" value="EFX03666.1"/>
    <property type="molecule type" value="Genomic_DNA"/>
</dbReference>
<dbReference type="Proteomes" id="UP000007796">
    <property type="component" value="Unassembled WGS sequence"/>
</dbReference>
<gene>
    <name evidence="2" type="ORF">CMQ_594</name>
</gene>
<accession>F0XDT6</accession>
<name>F0XDT6_GROCL</name>
<evidence type="ECO:0000313" key="3">
    <source>
        <dbReference type="Proteomes" id="UP000007796"/>
    </source>
</evidence>
<keyword evidence="3" id="KW-1185">Reference proteome</keyword>
<dbReference type="Pfam" id="PF12716">
    <property type="entry name" value="Apq12"/>
    <property type="match status" value="1"/>
</dbReference>
<evidence type="ECO:0000313" key="2">
    <source>
        <dbReference type="EMBL" id="EFX03666.1"/>
    </source>
</evidence>
<reference evidence="2 3" key="1">
    <citation type="journal article" date="2011" name="Proc. Natl. Acad. Sci. U.S.A.">
        <title>Genome and transcriptome analyses of the mountain pine beetle-fungal symbiont Grosmannia clavigera, a lodgepole pine pathogen.</title>
        <authorList>
            <person name="DiGuistini S."/>
            <person name="Wang Y."/>
            <person name="Liao N.Y."/>
            <person name="Taylor G."/>
            <person name="Tanguay P."/>
            <person name="Feau N."/>
            <person name="Henrissat B."/>
            <person name="Chan S.K."/>
            <person name="Hesse-Orce U."/>
            <person name="Alamouti S.M."/>
            <person name="Tsui C.K.M."/>
            <person name="Docking R.T."/>
            <person name="Levasseur A."/>
            <person name="Haridas S."/>
            <person name="Robertson G."/>
            <person name="Birol I."/>
            <person name="Holt R.A."/>
            <person name="Marra M.A."/>
            <person name="Hamelin R.C."/>
            <person name="Hirst M."/>
            <person name="Jones S.J.M."/>
            <person name="Bohlmann J."/>
            <person name="Breuil C."/>
        </authorList>
    </citation>
    <scope>NUCLEOTIDE SEQUENCE [LARGE SCALE GENOMIC DNA]</scope>
    <source>
        <strain evidence="3">kw1407 / UAMH 11150</strain>
    </source>
</reference>
<dbReference type="RefSeq" id="XP_014173148.1">
    <property type="nucleotide sequence ID" value="XM_014317673.1"/>
</dbReference>
<keyword evidence="1" id="KW-1133">Transmembrane helix</keyword>
<dbReference type="GeneID" id="25979317"/>
<dbReference type="HOGENOM" id="CLU_103881_0_0_1"/>
<protein>
    <submittedName>
        <fullName evidence="2">Uncharacterized protein</fullName>
    </submittedName>
</protein>
<keyword evidence="1" id="KW-0472">Membrane</keyword>
<evidence type="ECO:0000256" key="1">
    <source>
        <dbReference type="SAM" id="Phobius"/>
    </source>
</evidence>
<dbReference type="eggNOG" id="ENOG502T2BZ">
    <property type="taxonomic scope" value="Eukaryota"/>
</dbReference>
<keyword evidence="1" id="KW-0812">Transmembrane</keyword>
<dbReference type="InParanoid" id="F0XDT6"/>
<dbReference type="AlphaFoldDB" id="F0XDT6"/>
<dbReference type="InterPro" id="IPR024316">
    <property type="entry name" value="APQ12"/>
</dbReference>
<sequence>MDSSAFDYLQGLLPDPVLTLLDEHVVRSDAPLHLVTRAVASQLTAAASATAAAAQPYTASMTARLVAAVTPLLDRAARAAYDAPDVVVLGAVFVLLLFVLRLLSLVRRLVAWWTRMLFRLLFWSGVVLVLAAMWQRGLEQSTQDAAALTGRLVGYGAFVRDVWQSEYHRYQQQQVQAQAQTQAYRVPSGSVGASPGSSWSRQ</sequence>
<feature type="transmembrane region" description="Helical" evidence="1">
    <location>
        <begin position="116"/>
        <end position="134"/>
    </location>
</feature>
<organism evidence="3">
    <name type="scientific">Grosmannia clavigera (strain kw1407 / UAMH 11150)</name>
    <name type="common">Blue stain fungus</name>
    <name type="synonym">Graphiocladiella clavigera</name>
    <dbReference type="NCBI Taxonomy" id="655863"/>
    <lineage>
        <taxon>Eukaryota</taxon>
        <taxon>Fungi</taxon>
        <taxon>Dikarya</taxon>
        <taxon>Ascomycota</taxon>
        <taxon>Pezizomycotina</taxon>
        <taxon>Sordariomycetes</taxon>
        <taxon>Sordariomycetidae</taxon>
        <taxon>Ophiostomatales</taxon>
        <taxon>Ophiostomataceae</taxon>
        <taxon>Leptographium</taxon>
    </lineage>
</organism>
<feature type="transmembrane region" description="Helical" evidence="1">
    <location>
        <begin position="86"/>
        <end position="104"/>
    </location>
</feature>
<proteinExistence type="predicted"/>
<dbReference type="OrthoDB" id="3559694at2759"/>